<dbReference type="PROSITE" id="PS50011">
    <property type="entry name" value="PROTEIN_KINASE_DOM"/>
    <property type="match status" value="1"/>
</dbReference>
<dbReference type="Gene3D" id="1.10.510.10">
    <property type="entry name" value="Transferase(Phosphotransferase) domain 1"/>
    <property type="match status" value="1"/>
</dbReference>
<sequence>MDRAASTKHDVLERMMVDESVNPTDLPLSLLEYITNGFSDDVQIGEGGFAVVYKGMLRNGTIAVKKLLNTHLHEEKFQKEVECLMKAKHKNVVRFLGYCSDTQGKMENYNGKLVMAEVPQRLLCFEYLPKGSLHEYITADAFRELKWTQCYQIIKGICTGLHYLHENRIVHLDLKPANILLDNNMVPKIADFGLSRCFDEKQSHVITSKLFGSLGYLAPEVYCGRIMFKSDIYSLGVIMIEILTREKMYPEDYDVLKNWGNKLETSHREKQLEQLNLCADIGKECTEYDPSRRPDARTIIRRLHEADIADISTVSGMSNLSISQVISLFYDYCSYLRT</sequence>
<keyword evidence="1" id="KW-0808">Transferase</keyword>
<dbReference type="SMART" id="SM00220">
    <property type="entry name" value="S_TKc"/>
    <property type="match status" value="1"/>
</dbReference>
<name>A0A835B0C9_9POAL</name>
<reference evidence="8" key="1">
    <citation type="submission" date="2020-07" db="EMBL/GenBank/DDBJ databases">
        <title>Genome sequence and genetic diversity analysis of an under-domesticated orphan crop, white fonio (Digitaria exilis).</title>
        <authorList>
            <person name="Bennetzen J.L."/>
            <person name="Chen S."/>
            <person name="Ma X."/>
            <person name="Wang X."/>
            <person name="Yssel A.E.J."/>
            <person name="Chaluvadi S.R."/>
            <person name="Johnson M."/>
            <person name="Gangashetty P."/>
            <person name="Hamidou F."/>
            <person name="Sanogo M.D."/>
            <person name="Zwaenepoel A."/>
            <person name="Wallace J."/>
            <person name="Van De Peer Y."/>
            <person name="Van Deynze A."/>
        </authorList>
    </citation>
    <scope>NUCLEOTIDE SEQUENCE</scope>
    <source>
        <tissue evidence="8">Leaves</tissue>
    </source>
</reference>
<evidence type="ECO:0000313" key="9">
    <source>
        <dbReference type="Proteomes" id="UP000636709"/>
    </source>
</evidence>
<dbReference type="OrthoDB" id="679259at2759"/>
<keyword evidence="6" id="KW-0723">Serine/threonine-protein kinase</keyword>
<comment type="similarity">
    <text evidence="6">Belongs to the protein kinase superfamily.</text>
</comment>
<proteinExistence type="inferred from homology"/>
<dbReference type="FunFam" id="3.30.200.20:FF:000465">
    <property type="entry name" value="Cysteine-rich receptor-like protein kinase 6"/>
    <property type="match status" value="1"/>
</dbReference>
<dbReference type="PANTHER" id="PTHR45707:SF69">
    <property type="entry name" value="CALCIUM-DEPENDENT LIPID-BINDING (CALB DOMAIN) PLANT PHOSPHORIBOSYLTRANSFERASE FAMILY PROTEIN"/>
    <property type="match status" value="1"/>
</dbReference>
<evidence type="ECO:0000313" key="8">
    <source>
        <dbReference type="EMBL" id="KAF8673441.1"/>
    </source>
</evidence>
<comment type="caution">
    <text evidence="8">The sequence shown here is derived from an EMBL/GenBank/DDBJ whole genome shotgun (WGS) entry which is preliminary data.</text>
</comment>
<keyword evidence="2 5" id="KW-0547">Nucleotide-binding</keyword>
<evidence type="ECO:0000256" key="4">
    <source>
        <dbReference type="ARBA" id="ARBA00022840"/>
    </source>
</evidence>
<dbReference type="GO" id="GO:0004674">
    <property type="term" value="F:protein serine/threonine kinase activity"/>
    <property type="evidence" value="ECO:0007669"/>
    <property type="project" value="UniProtKB-KW"/>
</dbReference>
<accession>A0A835B0C9</accession>
<dbReference type="GO" id="GO:0005524">
    <property type="term" value="F:ATP binding"/>
    <property type="evidence" value="ECO:0007669"/>
    <property type="project" value="UniProtKB-UniRule"/>
</dbReference>
<dbReference type="PROSITE" id="PS00108">
    <property type="entry name" value="PROTEIN_KINASE_ST"/>
    <property type="match status" value="1"/>
</dbReference>
<dbReference type="Proteomes" id="UP000636709">
    <property type="component" value="Unassembled WGS sequence"/>
</dbReference>
<evidence type="ECO:0000256" key="2">
    <source>
        <dbReference type="ARBA" id="ARBA00022741"/>
    </source>
</evidence>
<evidence type="ECO:0000259" key="7">
    <source>
        <dbReference type="PROSITE" id="PS50011"/>
    </source>
</evidence>
<keyword evidence="4 5" id="KW-0067">ATP-binding</keyword>
<dbReference type="Gene3D" id="3.30.200.20">
    <property type="entry name" value="Phosphorylase Kinase, domain 1"/>
    <property type="match status" value="1"/>
</dbReference>
<dbReference type="InterPro" id="IPR008271">
    <property type="entry name" value="Ser/Thr_kinase_AS"/>
</dbReference>
<dbReference type="PROSITE" id="PS00107">
    <property type="entry name" value="PROTEIN_KINASE_ATP"/>
    <property type="match status" value="1"/>
</dbReference>
<evidence type="ECO:0000256" key="1">
    <source>
        <dbReference type="ARBA" id="ARBA00022679"/>
    </source>
</evidence>
<keyword evidence="3" id="KW-0418">Kinase</keyword>
<dbReference type="InterPro" id="IPR011009">
    <property type="entry name" value="Kinase-like_dom_sf"/>
</dbReference>
<protein>
    <recommendedName>
        <fullName evidence="7">Protein kinase domain-containing protein</fullName>
    </recommendedName>
</protein>
<dbReference type="InterPro" id="IPR017441">
    <property type="entry name" value="Protein_kinase_ATP_BS"/>
</dbReference>
<dbReference type="InterPro" id="IPR000719">
    <property type="entry name" value="Prot_kinase_dom"/>
</dbReference>
<dbReference type="PIRSF" id="PIRSF000654">
    <property type="entry name" value="Integrin-linked_kinase"/>
    <property type="match status" value="1"/>
</dbReference>
<keyword evidence="9" id="KW-1185">Reference proteome</keyword>
<dbReference type="SUPFAM" id="SSF56112">
    <property type="entry name" value="Protein kinase-like (PK-like)"/>
    <property type="match status" value="1"/>
</dbReference>
<dbReference type="EMBL" id="JACEFO010002208">
    <property type="protein sequence ID" value="KAF8673441.1"/>
    <property type="molecule type" value="Genomic_DNA"/>
</dbReference>
<gene>
    <name evidence="8" type="ORF">HU200_049006</name>
</gene>
<dbReference type="Pfam" id="PF00069">
    <property type="entry name" value="Pkinase"/>
    <property type="match status" value="1"/>
</dbReference>
<dbReference type="AlphaFoldDB" id="A0A835B0C9"/>
<organism evidence="8 9">
    <name type="scientific">Digitaria exilis</name>
    <dbReference type="NCBI Taxonomy" id="1010633"/>
    <lineage>
        <taxon>Eukaryota</taxon>
        <taxon>Viridiplantae</taxon>
        <taxon>Streptophyta</taxon>
        <taxon>Embryophyta</taxon>
        <taxon>Tracheophyta</taxon>
        <taxon>Spermatophyta</taxon>
        <taxon>Magnoliopsida</taxon>
        <taxon>Liliopsida</taxon>
        <taxon>Poales</taxon>
        <taxon>Poaceae</taxon>
        <taxon>PACMAD clade</taxon>
        <taxon>Panicoideae</taxon>
        <taxon>Panicodae</taxon>
        <taxon>Paniceae</taxon>
        <taxon>Anthephorinae</taxon>
        <taxon>Digitaria</taxon>
    </lineage>
</organism>
<evidence type="ECO:0000256" key="5">
    <source>
        <dbReference type="PROSITE-ProRule" id="PRU10141"/>
    </source>
</evidence>
<dbReference type="FunFam" id="1.10.510.10:FF:000870">
    <property type="entry name" value="OSJNBa0016N04.16-like protein"/>
    <property type="match status" value="1"/>
</dbReference>
<feature type="binding site" evidence="5">
    <location>
        <position position="66"/>
    </location>
    <ligand>
        <name>ATP</name>
        <dbReference type="ChEBI" id="CHEBI:30616"/>
    </ligand>
</feature>
<evidence type="ECO:0000256" key="3">
    <source>
        <dbReference type="ARBA" id="ARBA00022777"/>
    </source>
</evidence>
<dbReference type="PANTHER" id="PTHR45707">
    <property type="entry name" value="C2 CALCIUM/LIPID-BINDING PLANT PHOSPHORIBOSYLTRANSFERASE FAMILY PROTEIN"/>
    <property type="match status" value="1"/>
</dbReference>
<feature type="domain" description="Protein kinase" evidence="7">
    <location>
        <begin position="38"/>
        <end position="307"/>
    </location>
</feature>
<evidence type="ECO:0000256" key="6">
    <source>
        <dbReference type="RuleBase" id="RU000304"/>
    </source>
</evidence>